<accession>A0A261FAK2</accession>
<reference evidence="3 4" key="1">
    <citation type="journal article" date="2017" name="BMC Genomics">
        <title>Comparative genomic and phylogenomic analyses of the Bifidobacteriaceae family.</title>
        <authorList>
            <person name="Lugli G.A."/>
            <person name="Milani C."/>
            <person name="Turroni F."/>
            <person name="Duranti S."/>
            <person name="Mancabelli L."/>
            <person name="Mangifesta M."/>
            <person name="Ferrario C."/>
            <person name="Modesto M."/>
            <person name="Mattarelli P."/>
            <person name="Jiri K."/>
            <person name="van Sinderen D."/>
            <person name="Ventura M."/>
        </authorList>
    </citation>
    <scope>NUCLEOTIDE SEQUENCE [LARGE SCALE GENOMIC DNA]</scope>
    <source>
        <strain evidence="3 4">LMG 21773</strain>
    </source>
</reference>
<dbReference type="InterPro" id="IPR010982">
    <property type="entry name" value="Lambda_DNA-bd_dom_sf"/>
</dbReference>
<dbReference type="AlphaFoldDB" id="A0A261FAK2"/>
<feature type="compositionally biased region" description="Basic and acidic residues" evidence="1">
    <location>
        <begin position="55"/>
        <end position="72"/>
    </location>
</feature>
<keyword evidence="4" id="KW-1185">Reference proteome</keyword>
<evidence type="ECO:0000259" key="2">
    <source>
        <dbReference type="PROSITE" id="PS50943"/>
    </source>
</evidence>
<feature type="domain" description="HTH cro/C1-type" evidence="2">
    <location>
        <begin position="107"/>
        <end position="162"/>
    </location>
</feature>
<evidence type="ECO:0000256" key="1">
    <source>
        <dbReference type="SAM" id="MobiDB-lite"/>
    </source>
</evidence>
<dbReference type="Gene3D" id="1.10.260.40">
    <property type="entry name" value="lambda repressor-like DNA-binding domains"/>
    <property type="match status" value="1"/>
</dbReference>
<dbReference type="Pfam" id="PF01381">
    <property type="entry name" value="HTH_3"/>
    <property type="match status" value="1"/>
</dbReference>
<dbReference type="InterPro" id="IPR001387">
    <property type="entry name" value="Cro/C1-type_HTH"/>
</dbReference>
<protein>
    <submittedName>
        <fullName evidence="3">XRE family transcriptional regulator</fullName>
    </submittedName>
</protein>
<feature type="region of interest" description="Disordered" evidence="1">
    <location>
        <begin position="55"/>
        <end position="91"/>
    </location>
</feature>
<evidence type="ECO:0000313" key="3">
    <source>
        <dbReference type="EMBL" id="OZG56152.1"/>
    </source>
</evidence>
<dbReference type="PROSITE" id="PS50943">
    <property type="entry name" value="HTH_CROC1"/>
    <property type="match status" value="1"/>
</dbReference>
<gene>
    <name evidence="3" type="ORF">AEAE_0640</name>
</gene>
<dbReference type="Proteomes" id="UP000228976">
    <property type="component" value="Unassembled WGS sequence"/>
</dbReference>
<dbReference type="GO" id="GO:0003677">
    <property type="term" value="F:DNA binding"/>
    <property type="evidence" value="ECO:0007669"/>
    <property type="project" value="InterPro"/>
</dbReference>
<organism evidence="3 4">
    <name type="scientific">Aeriscardovia aeriphila</name>
    <dbReference type="NCBI Taxonomy" id="218139"/>
    <lineage>
        <taxon>Bacteria</taxon>
        <taxon>Bacillati</taxon>
        <taxon>Actinomycetota</taxon>
        <taxon>Actinomycetes</taxon>
        <taxon>Bifidobacteriales</taxon>
        <taxon>Bifidobacteriaceae</taxon>
        <taxon>Aeriscardovia</taxon>
    </lineage>
</organism>
<name>A0A261FAK2_9BIFI</name>
<dbReference type="EMBL" id="MWWU01000002">
    <property type="protein sequence ID" value="OZG56152.1"/>
    <property type="molecule type" value="Genomic_DNA"/>
</dbReference>
<dbReference type="SMART" id="SM00530">
    <property type="entry name" value="HTH_XRE"/>
    <property type="match status" value="1"/>
</dbReference>
<proteinExistence type="predicted"/>
<comment type="caution">
    <text evidence="3">The sequence shown here is derived from an EMBL/GenBank/DDBJ whole genome shotgun (WGS) entry which is preliminary data.</text>
</comment>
<evidence type="ECO:0000313" key="4">
    <source>
        <dbReference type="Proteomes" id="UP000228976"/>
    </source>
</evidence>
<dbReference type="RefSeq" id="WP_275542014.1">
    <property type="nucleotide sequence ID" value="NZ_JACBYZ010000001.1"/>
</dbReference>
<sequence length="182" mass="20652">MVTTLNAKTVEGSTAQAAYLQHMDRPQTAMKRELTPAQRRAIAFAREQFMRAQKARQEKRAREEQLRRMREDDEREYSQTMNRSAVAQEEEENTGTISFRIVLGEVLRDVRRNDHKTLREVSDKAGVSLGYLSEVERGQKEASSELLGSISAALGLKLSQTLRLVADRIEKMEKANEEVAAA</sequence>
<dbReference type="CDD" id="cd00093">
    <property type="entry name" value="HTH_XRE"/>
    <property type="match status" value="1"/>
</dbReference>
<dbReference type="SUPFAM" id="SSF47413">
    <property type="entry name" value="lambda repressor-like DNA-binding domains"/>
    <property type="match status" value="1"/>
</dbReference>